<protein>
    <submittedName>
        <fullName evidence="2">Uncharacterized protein</fullName>
    </submittedName>
</protein>
<proteinExistence type="predicted"/>
<dbReference type="Proteomes" id="UP000199356">
    <property type="component" value="Unassembled WGS sequence"/>
</dbReference>
<organism evidence="2 3">
    <name type="scientific">Tranquillimonas alkanivorans</name>
    <dbReference type="NCBI Taxonomy" id="441119"/>
    <lineage>
        <taxon>Bacteria</taxon>
        <taxon>Pseudomonadati</taxon>
        <taxon>Pseudomonadota</taxon>
        <taxon>Alphaproteobacteria</taxon>
        <taxon>Rhodobacterales</taxon>
        <taxon>Roseobacteraceae</taxon>
        <taxon>Tranquillimonas</taxon>
    </lineage>
</organism>
<dbReference type="EMBL" id="FOXA01000018">
    <property type="protein sequence ID" value="SFP91335.1"/>
    <property type="molecule type" value="Genomic_DNA"/>
</dbReference>
<evidence type="ECO:0000256" key="1">
    <source>
        <dbReference type="SAM" id="MobiDB-lite"/>
    </source>
</evidence>
<feature type="region of interest" description="Disordered" evidence="1">
    <location>
        <begin position="29"/>
        <end position="49"/>
    </location>
</feature>
<accession>A0A1I5U7Y5</accession>
<feature type="compositionally biased region" description="Polar residues" evidence="1">
    <location>
        <begin position="36"/>
        <end position="49"/>
    </location>
</feature>
<dbReference type="AlphaFoldDB" id="A0A1I5U7Y5"/>
<reference evidence="2 3" key="1">
    <citation type="submission" date="2016-10" db="EMBL/GenBank/DDBJ databases">
        <authorList>
            <person name="de Groot N.N."/>
        </authorList>
    </citation>
    <scope>NUCLEOTIDE SEQUENCE [LARGE SCALE GENOMIC DNA]</scope>
    <source>
        <strain evidence="2 3">DSM 19547</strain>
    </source>
</reference>
<evidence type="ECO:0000313" key="2">
    <source>
        <dbReference type="EMBL" id="SFP91335.1"/>
    </source>
</evidence>
<keyword evidence="3" id="KW-1185">Reference proteome</keyword>
<name>A0A1I5U7Y5_9RHOB</name>
<gene>
    <name evidence="2" type="ORF">SAMN04488047_11825</name>
</gene>
<evidence type="ECO:0000313" key="3">
    <source>
        <dbReference type="Proteomes" id="UP000199356"/>
    </source>
</evidence>
<sequence>MGFARSEELSNGAQRSVHSFLTLRAGEDEALGSDPADQSLSQSALATLR</sequence>